<dbReference type="PANTHER" id="PTHR30346:SF0">
    <property type="entry name" value="HCA OPERON TRANSCRIPTIONAL ACTIVATOR HCAR"/>
    <property type="match status" value="1"/>
</dbReference>
<organism evidence="6">
    <name type="scientific">uncultured Rubrobacteraceae bacterium</name>
    <dbReference type="NCBI Taxonomy" id="349277"/>
    <lineage>
        <taxon>Bacteria</taxon>
        <taxon>Bacillati</taxon>
        <taxon>Actinomycetota</taxon>
        <taxon>Rubrobacteria</taxon>
        <taxon>Rubrobacterales</taxon>
        <taxon>Rubrobacteraceae</taxon>
        <taxon>environmental samples</taxon>
    </lineage>
</organism>
<evidence type="ECO:0000256" key="4">
    <source>
        <dbReference type="ARBA" id="ARBA00023163"/>
    </source>
</evidence>
<feature type="domain" description="HTH lysR-type" evidence="5">
    <location>
        <begin position="1"/>
        <end position="58"/>
    </location>
</feature>
<proteinExistence type="inferred from homology"/>
<evidence type="ECO:0000256" key="2">
    <source>
        <dbReference type="ARBA" id="ARBA00023015"/>
    </source>
</evidence>
<dbReference type="PROSITE" id="PS50931">
    <property type="entry name" value="HTH_LYSR"/>
    <property type="match status" value="1"/>
</dbReference>
<dbReference type="AlphaFoldDB" id="A0A6J4PU37"/>
<keyword evidence="2" id="KW-0805">Transcription regulation</keyword>
<reference evidence="6" key="1">
    <citation type="submission" date="2020-02" db="EMBL/GenBank/DDBJ databases">
        <authorList>
            <person name="Meier V. D."/>
        </authorList>
    </citation>
    <scope>NUCLEOTIDE SEQUENCE</scope>
    <source>
        <strain evidence="6">AVDCRST_MAG01</strain>
    </source>
</reference>
<evidence type="ECO:0000256" key="1">
    <source>
        <dbReference type="ARBA" id="ARBA00009437"/>
    </source>
</evidence>
<dbReference type="InterPro" id="IPR005119">
    <property type="entry name" value="LysR_subst-bd"/>
</dbReference>
<evidence type="ECO:0000259" key="5">
    <source>
        <dbReference type="PROSITE" id="PS50931"/>
    </source>
</evidence>
<keyword evidence="3" id="KW-0238">DNA-binding</keyword>
<keyword evidence="4" id="KW-0804">Transcription</keyword>
<sequence>MELRQLRYFVAVAEELNFSRAAGRMYLSQPALSQQIRKLEQELGVALFDRTKNHVALTEAGRALLQGARRVLVLVEETAREAREVGGAEARHLRVGFPEYANHTPVADALQTFRRRHPYVELEEHETFTLQETLQQLDKLNRGTLDVGFMLRPEEDDVIKVEHVLDIELVAALPRGHPLAGREVLSMRELSEERLILFSRGFHPRSYDYVVACCREAGFEPKVVQRKEPQLYSGAATYRMVASGIGVGIVAKPVVSGYRPHDVIFKPLRDPAPVLELVAAWRRDCPSSNLQSFLEIIRELTPDADETAATPDRQPIAGA</sequence>
<comment type="similarity">
    <text evidence="1">Belongs to the LysR transcriptional regulatory family.</text>
</comment>
<dbReference type="SUPFAM" id="SSF53850">
    <property type="entry name" value="Periplasmic binding protein-like II"/>
    <property type="match status" value="1"/>
</dbReference>
<protein>
    <recommendedName>
        <fullName evidence="5">HTH lysR-type domain-containing protein</fullName>
    </recommendedName>
</protein>
<name>A0A6J4PU37_9ACTN</name>
<dbReference type="PRINTS" id="PR00039">
    <property type="entry name" value="HTHLYSR"/>
</dbReference>
<dbReference type="PANTHER" id="PTHR30346">
    <property type="entry name" value="TRANSCRIPTIONAL DUAL REGULATOR HCAR-RELATED"/>
    <property type="match status" value="1"/>
</dbReference>
<dbReference type="FunFam" id="1.10.10.10:FF:000001">
    <property type="entry name" value="LysR family transcriptional regulator"/>
    <property type="match status" value="1"/>
</dbReference>
<dbReference type="GO" id="GO:0003677">
    <property type="term" value="F:DNA binding"/>
    <property type="evidence" value="ECO:0007669"/>
    <property type="project" value="UniProtKB-KW"/>
</dbReference>
<evidence type="ECO:0000313" key="6">
    <source>
        <dbReference type="EMBL" id="CAA9419753.1"/>
    </source>
</evidence>
<dbReference type="SUPFAM" id="SSF46785">
    <property type="entry name" value="Winged helix' DNA-binding domain"/>
    <property type="match status" value="1"/>
</dbReference>
<dbReference type="InterPro" id="IPR036388">
    <property type="entry name" value="WH-like_DNA-bd_sf"/>
</dbReference>
<gene>
    <name evidence="6" type="ORF">AVDCRST_MAG01-01-2182</name>
</gene>
<dbReference type="GO" id="GO:0003700">
    <property type="term" value="F:DNA-binding transcription factor activity"/>
    <property type="evidence" value="ECO:0007669"/>
    <property type="project" value="InterPro"/>
</dbReference>
<dbReference type="CDD" id="cd08414">
    <property type="entry name" value="PBP2_LTTR_aromatics_like"/>
    <property type="match status" value="1"/>
</dbReference>
<dbReference type="InterPro" id="IPR000847">
    <property type="entry name" value="LysR_HTH_N"/>
</dbReference>
<dbReference type="InterPro" id="IPR036390">
    <property type="entry name" value="WH_DNA-bd_sf"/>
</dbReference>
<evidence type="ECO:0000256" key="3">
    <source>
        <dbReference type="ARBA" id="ARBA00023125"/>
    </source>
</evidence>
<dbReference type="Gene3D" id="3.40.190.10">
    <property type="entry name" value="Periplasmic binding protein-like II"/>
    <property type="match status" value="2"/>
</dbReference>
<dbReference type="Gene3D" id="1.10.10.10">
    <property type="entry name" value="Winged helix-like DNA-binding domain superfamily/Winged helix DNA-binding domain"/>
    <property type="match status" value="1"/>
</dbReference>
<dbReference type="EMBL" id="CADCUW010000305">
    <property type="protein sequence ID" value="CAA9419753.1"/>
    <property type="molecule type" value="Genomic_DNA"/>
</dbReference>
<dbReference type="Pfam" id="PF03466">
    <property type="entry name" value="LysR_substrate"/>
    <property type="match status" value="1"/>
</dbReference>
<dbReference type="Pfam" id="PF00126">
    <property type="entry name" value="HTH_1"/>
    <property type="match status" value="1"/>
</dbReference>
<dbReference type="GO" id="GO:0032993">
    <property type="term" value="C:protein-DNA complex"/>
    <property type="evidence" value="ECO:0007669"/>
    <property type="project" value="TreeGrafter"/>
</dbReference>
<accession>A0A6J4PU37</accession>